<dbReference type="Pfam" id="PF13899">
    <property type="entry name" value="Thioredoxin_7"/>
    <property type="match status" value="1"/>
</dbReference>
<comment type="caution">
    <text evidence="3">The sequence shown here is derived from an EMBL/GenBank/DDBJ whole genome shotgun (WGS) entry which is preliminary data.</text>
</comment>
<dbReference type="Proteomes" id="UP000237608">
    <property type="component" value="Unassembled WGS sequence"/>
</dbReference>
<dbReference type="EMBL" id="MSCL01000001">
    <property type="protein sequence ID" value="PQJ73892.1"/>
    <property type="molecule type" value="Genomic_DNA"/>
</dbReference>
<evidence type="ECO:0000259" key="2">
    <source>
        <dbReference type="PROSITE" id="PS51352"/>
    </source>
</evidence>
<feature type="domain" description="Thioredoxin" evidence="2">
    <location>
        <begin position="9"/>
        <end position="150"/>
    </location>
</feature>
<organism evidence="3 4">
    <name type="scientific">Polaribacter gangjinensis</name>
    <dbReference type="NCBI Taxonomy" id="574710"/>
    <lineage>
        <taxon>Bacteria</taxon>
        <taxon>Pseudomonadati</taxon>
        <taxon>Bacteroidota</taxon>
        <taxon>Flavobacteriia</taxon>
        <taxon>Flavobacteriales</taxon>
        <taxon>Flavobacteriaceae</taxon>
    </lineage>
</organism>
<dbReference type="RefSeq" id="WP_105045046.1">
    <property type="nucleotide sequence ID" value="NZ_CP150662.1"/>
</dbReference>
<dbReference type="AlphaFoldDB" id="A0A2S7W9K0"/>
<evidence type="ECO:0000313" key="3">
    <source>
        <dbReference type="EMBL" id="PQJ73892.1"/>
    </source>
</evidence>
<reference evidence="3 4" key="1">
    <citation type="submission" date="2016-12" db="EMBL/GenBank/DDBJ databases">
        <title>Trade-off between light-utilization and light-protection in marine flavobacteria.</title>
        <authorList>
            <person name="Kumagai Y."/>
            <person name="Yoshizawa S."/>
            <person name="Kogure K."/>
            <person name="Iwasaki W."/>
        </authorList>
    </citation>
    <scope>NUCLEOTIDE SEQUENCE [LARGE SCALE GENOMIC DNA]</scope>
    <source>
        <strain evidence="3 4">KCTC 22729</strain>
    </source>
</reference>
<keyword evidence="4" id="KW-1185">Reference proteome</keyword>
<name>A0A2S7W9K0_9FLAO</name>
<dbReference type="PANTHER" id="PTHR15337:SF11">
    <property type="entry name" value="THIOREDOXIN DOMAIN-CONTAINING PROTEIN"/>
    <property type="match status" value="1"/>
</dbReference>
<dbReference type="SUPFAM" id="SSF52833">
    <property type="entry name" value="Thioredoxin-like"/>
    <property type="match status" value="1"/>
</dbReference>
<accession>A0A2S7W9K0</accession>
<dbReference type="Gene3D" id="3.40.30.10">
    <property type="entry name" value="Glutaredoxin"/>
    <property type="match status" value="1"/>
</dbReference>
<dbReference type="InterPro" id="IPR051099">
    <property type="entry name" value="AGR/TXD"/>
</dbReference>
<protein>
    <recommendedName>
        <fullName evidence="2">Thioredoxin domain-containing protein</fullName>
    </recommendedName>
</protein>
<dbReference type="InterPro" id="IPR036249">
    <property type="entry name" value="Thioredoxin-like_sf"/>
</dbReference>
<dbReference type="PANTHER" id="PTHR15337">
    <property type="entry name" value="ANTERIOR GRADIENT PROTEIN-RELATED"/>
    <property type="match status" value="1"/>
</dbReference>
<proteinExistence type="predicted"/>
<evidence type="ECO:0000256" key="1">
    <source>
        <dbReference type="ARBA" id="ARBA00022729"/>
    </source>
</evidence>
<keyword evidence="1" id="KW-0732">Signal</keyword>
<evidence type="ECO:0000313" key="4">
    <source>
        <dbReference type="Proteomes" id="UP000237608"/>
    </source>
</evidence>
<sequence length="154" mass="18108">MKNSLFSILFIVVFSKSFLAQDTIKRHLNWVASYDMALQISKKEKKPILIYFKGSDWCEPCKVLDAELFASQRFKELSEKSLVLLEVDIPRKMDLLSVDKISDNYYLKSRFKVKSFPTILIVDHKGNVLAEKKGYILTEYYFPFLEEEIKNYKS</sequence>
<dbReference type="OrthoDB" id="981626at2"/>
<dbReference type="PROSITE" id="PS51352">
    <property type="entry name" value="THIOREDOXIN_2"/>
    <property type="match status" value="1"/>
</dbReference>
<gene>
    <name evidence="3" type="ORF">BTO13_00740</name>
</gene>
<dbReference type="InterPro" id="IPR013766">
    <property type="entry name" value="Thioredoxin_domain"/>
</dbReference>